<keyword evidence="3" id="KW-0564">Palmitate</keyword>
<feature type="domain" description="C-type lysozyme inhibitor" evidence="7">
    <location>
        <begin position="53"/>
        <end position="116"/>
    </location>
</feature>
<keyword evidence="2" id="KW-0472">Membrane</keyword>
<proteinExistence type="predicted"/>
<evidence type="ECO:0000313" key="8">
    <source>
        <dbReference type="EMBL" id="MFC3264997.1"/>
    </source>
</evidence>
<evidence type="ECO:0000256" key="1">
    <source>
        <dbReference type="ARBA" id="ARBA00022729"/>
    </source>
</evidence>
<evidence type="ECO:0000313" key="9">
    <source>
        <dbReference type="Proteomes" id="UP001595536"/>
    </source>
</evidence>
<organism evidence="8 9">
    <name type="scientific">Camelimonas abortus</name>
    <dbReference type="NCBI Taxonomy" id="1017184"/>
    <lineage>
        <taxon>Bacteria</taxon>
        <taxon>Pseudomonadati</taxon>
        <taxon>Pseudomonadota</taxon>
        <taxon>Alphaproteobacteria</taxon>
        <taxon>Hyphomicrobiales</taxon>
        <taxon>Chelatococcaceae</taxon>
        <taxon>Camelimonas</taxon>
    </lineage>
</organism>
<name>A0ABV7LB57_9HYPH</name>
<reference evidence="9" key="1">
    <citation type="journal article" date="2019" name="Int. J. Syst. Evol. Microbiol.">
        <title>The Global Catalogue of Microorganisms (GCM) 10K type strain sequencing project: providing services to taxonomists for standard genome sequencing and annotation.</title>
        <authorList>
            <consortium name="The Broad Institute Genomics Platform"/>
            <consortium name="The Broad Institute Genome Sequencing Center for Infectious Disease"/>
            <person name="Wu L."/>
            <person name="Ma J."/>
        </authorList>
    </citation>
    <scope>NUCLEOTIDE SEQUENCE [LARGE SCALE GENOMIC DNA]</scope>
    <source>
        <strain evidence="9">CCM 7941</strain>
    </source>
</reference>
<dbReference type="EMBL" id="JBHRUV010000006">
    <property type="protein sequence ID" value="MFC3264997.1"/>
    <property type="molecule type" value="Genomic_DNA"/>
</dbReference>
<sequence length="142" mass="14582">MTSLPWRRAARSLPPRRAAATLLATLLAPAAMAAPAAGGEPKRPQPPAPPVTFVCADGARIVARFPDASIAMLTVGEDRYELKAAVSGSGARYEGGGVEFWEHHGVARFTRDGKETECRPLDAPGAGAAEGGSAPAPKPAGK</sequence>
<evidence type="ECO:0000256" key="3">
    <source>
        <dbReference type="ARBA" id="ARBA00023139"/>
    </source>
</evidence>
<dbReference type="Pfam" id="PF09864">
    <property type="entry name" value="MliC"/>
    <property type="match status" value="1"/>
</dbReference>
<feature type="compositionally biased region" description="Low complexity" evidence="5">
    <location>
        <begin position="123"/>
        <end position="142"/>
    </location>
</feature>
<evidence type="ECO:0000256" key="2">
    <source>
        <dbReference type="ARBA" id="ARBA00023136"/>
    </source>
</evidence>
<feature type="chain" id="PRO_5047341941" evidence="6">
    <location>
        <begin position="34"/>
        <end position="142"/>
    </location>
</feature>
<keyword evidence="9" id="KW-1185">Reference proteome</keyword>
<dbReference type="RefSeq" id="WP_376829504.1">
    <property type="nucleotide sequence ID" value="NZ_JBHLWR010000006.1"/>
</dbReference>
<evidence type="ECO:0000256" key="5">
    <source>
        <dbReference type="SAM" id="MobiDB-lite"/>
    </source>
</evidence>
<dbReference type="InterPro" id="IPR036328">
    <property type="entry name" value="MliC_sf"/>
</dbReference>
<comment type="caution">
    <text evidence="8">The sequence shown here is derived from an EMBL/GenBank/DDBJ whole genome shotgun (WGS) entry which is preliminary data.</text>
</comment>
<evidence type="ECO:0000259" key="7">
    <source>
        <dbReference type="Pfam" id="PF09864"/>
    </source>
</evidence>
<keyword evidence="1 6" id="KW-0732">Signal</keyword>
<evidence type="ECO:0000256" key="6">
    <source>
        <dbReference type="SAM" id="SignalP"/>
    </source>
</evidence>
<protein>
    <submittedName>
        <fullName evidence="8">MliC family protein</fullName>
    </submittedName>
</protein>
<gene>
    <name evidence="8" type="ORF">ACFOEX_01305</name>
</gene>
<feature type="region of interest" description="Disordered" evidence="5">
    <location>
        <begin position="112"/>
        <end position="142"/>
    </location>
</feature>
<feature type="signal peptide" evidence="6">
    <location>
        <begin position="1"/>
        <end position="33"/>
    </location>
</feature>
<dbReference type="Proteomes" id="UP001595536">
    <property type="component" value="Unassembled WGS sequence"/>
</dbReference>
<evidence type="ECO:0000256" key="4">
    <source>
        <dbReference type="ARBA" id="ARBA00023288"/>
    </source>
</evidence>
<dbReference type="Gene3D" id="2.40.128.200">
    <property type="match status" value="1"/>
</dbReference>
<dbReference type="SUPFAM" id="SSF141488">
    <property type="entry name" value="YdhA-like"/>
    <property type="match status" value="1"/>
</dbReference>
<keyword evidence="4" id="KW-0449">Lipoprotein</keyword>
<dbReference type="InterPro" id="IPR018660">
    <property type="entry name" value="MliC"/>
</dbReference>
<accession>A0ABV7LB57</accession>